<feature type="non-terminal residue" evidence="2">
    <location>
        <position position="1"/>
    </location>
</feature>
<dbReference type="Gene3D" id="2.60.120.260">
    <property type="entry name" value="Galactose-binding domain-like"/>
    <property type="match status" value="1"/>
</dbReference>
<feature type="domain" description="F5/8 type C" evidence="1">
    <location>
        <begin position="1"/>
        <end position="82"/>
    </location>
</feature>
<dbReference type="EMBL" id="UOEX01000389">
    <property type="protein sequence ID" value="VAW41522.1"/>
    <property type="molecule type" value="Genomic_DNA"/>
</dbReference>
<evidence type="ECO:0000313" key="2">
    <source>
        <dbReference type="EMBL" id="VAW41522.1"/>
    </source>
</evidence>
<dbReference type="SUPFAM" id="SSF49785">
    <property type="entry name" value="Galactose-binding domain-like"/>
    <property type="match status" value="1"/>
</dbReference>
<reference evidence="2" key="1">
    <citation type="submission" date="2018-06" db="EMBL/GenBank/DDBJ databases">
        <authorList>
            <person name="Zhirakovskaya E."/>
        </authorList>
    </citation>
    <scope>NUCLEOTIDE SEQUENCE</scope>
</reference>
<evidence type="ECO:0000259" key="1">
    <source>
        <dbReference type="PROSITE" id="PS50022"/>
    </source>
</evidence>
<dbReference type="InterPro" id="IPR000421">
    <property type="entry name" value="FA58C"/>
</dbReference>
<organism evidence="2">
    <name type="scientific">hydrothermal vent metagenome</name>
    <dbReference type="NCBI Taxonomy" id="652676"/>
    <lineage>
        <taxon>unclassified sequences</taxon>
        <taxon>metagenomes</taxon>
        <taxon>ecological metagenomes</taxon>
    </lineage>
</organism>
<name>A0A3B0VR39_9ZZZZ</name>
<dbReference type="InterPro" id="IPR008979">
    <property type="entry name" value="Galactose-bd-like_sf"/>
</dbReference>
<accession>A0A3B0VR39</accession>
<sequence>VCPRVDRRDKIGAGFPASYILTTSLNGNTWRKAVADTDIHHPSAAIHGLSFTPRPARYVRFSGIRAAHATAMEIGELRLYGAELKNKK</sequence>
<protein>
    <recommendedName>
        <fullName evidence="1">F5/8 type C domain-containing protein</fullName>
    </recommendedName>
</protein>
<dbReference type="PROSITE" id="PS50022">
    <property type="entry name" value="FA58C_3"/>
    <property type="match status" value="1"/>
</dbReference>
<proteinExistence type="predicted"/>
<dbReference type="AlphaFoldDB" id="A0A3B0VR39"/>
<gene>
    <name evidence="2" type="ORF">MNBD_DELTA03-1769</name>
</gene>